<dbReference type="Proteomes" id="UP000663864">
    <property type="component" value="Unassembled WGS sequence"/>
</dbReference>
<name>A0A815MS84_9BILA</name>
<dbReference type="EMBL" id="CAJNOT010004322">
    <property type="protein sequence ID" value="CAF1426885.1"/>
    <property type="molecule type" value="Genomic_DNA"/>
</dbReference>
<comment type="caution">
    <text evidence="2">The sequence shown here is derived from an EMBL/GenBank/DDBJ whole genome shotgun (WGS) entry which is preliminary data.</text>
</comment>
<proteinExistence type="predicted"/>
<evidence type="ECO:0000313" key="2">
    <source>
        <dbReference type="EMBL" id="CAF1426885.1"/>
    </source>
</evidence>
<feature type="non-terminal residue" evidence="2">
    <location>
        <position position="1"/>
    </location>
</feature>
<dbReference type="AlphaFoldDB" id="A0A815MS84"/>
<organism evidence="2 3">
    <name type="scientific">Rotaria sordida</name>
    <dbReference type="NCBI Taxonomy" id="392033"/>
    <lineage>
        <taxon>Eukaryota</taxon>
        <taxon>Metazoa</taxon>
        <taxon>Spiralia</taxon>
        <taxon>Gnathifera</taxon>
        <taxon>Rotifera</taxon>
        <taxon>Eurotatoria</taxon>
        <taxon>Bdelloidea</taxon>
        <taxon>Philodinida</taxon>
        <taxon>Philodinidae</taxon>
        <taxon>Rotaria</taxon>
    </lineage>
</organism>
<protein>
    <recommendedName>
        <fullName evidence="1">Alpha-L-rhamnosidase concanavalin-like domain-containing protein</fullName>
    </recommendedName>
</protein>
<accession>A0A815MS84</accession>
<sequence length="120" mass="13192">WIMPESMPAPLNSSRNGSLVLQDMLPIRAGSDALHFEVMTDSQQQDYLDPKDIGEIKGAKLTDGGILKPVAMWTSDSGIDTFDLGQTIAGWCRLRFQGSRGFGVYIRYGEVLTQPVVSTK</sequence>
<reference evidence="2" key="1">
    <citation type="submission" date="2021-02" db="EMBL/GenBank/DDBJ databases">
        <authorList>
            <person name="Nowell W R."/>
        </authorList>
    </citation>
    <scope>NUCLEOTIDE SEQUENCE</scope>
</reference>
<dbReference type="InterPro" id="IPR008902">
    <property type="entry name" value="Rhamnosid_concanavalin"/>
</dbReference>
<feature type="domain" description="Alpha-L-rhamnosidase concanavalin-like" evidence="1">
    <location>
        <begin position="82"/>
        <end position="114"/>
    </location>
</feature>
<gene>
    <name evidence="2" type="ORF">ZHD862_LOCUS34190</name>
</gene>
<evidence type="ECO:0000313" key="3">
    <source>
        <dbReference type="Proteomes" id="UP000663864"/>
    </source>
</evidence>
<dbReference type="Gene3D" id="2.60.120.260">
    <property type="entry name" value="Galactose-binding domain-like"/>
    <property type="match status" value="1"/>
</dbReference>
<dbReference type="Pfam" id="PF05592">
    <property type="entry name" value="Bac_rhamnosid"/>
    <property type="match status" value="1"/>
</dbReference>
<evidence type="ECO:0000259" key="1">
    <source>
        <dbReference type="Pfam" id="PF05592"/>
    </source>
</evidence>